<dbReference type="InterPro" id="IPR050553">
    <property type="entry name" value="Thioredoxin_ResA/DsbE_sf"/>
</dbReference>
<dbReference type="Proteomes" id="UP001165413">
    <property type="component" value="Unassembled WGS sequence"/>
</dbReference>
<dbReference type="PANTHER" id="PTHR42852:SF18">
    <property type="entry name" value="CHROMOSOME UNDETERMINED SCAFFOLD_47, WHOLE GENOME SHOTGUN SEQUENCE"/>
    <property type="match status" value="1"/>
</dbReference>
<dbReference type="RefSeq" id="WP_254101167.1">
    <property type="nucleotide sequence ID" value="NZ_JANATA010000016.1"/>
</dbReference>
<reference evidence="3" key="1">
    <citation type="submission" date="2022-07" db="EMBL/GenBank/DDBJ databases">
        <title>Characterization of the Novel Bacterium Alteromonas immobilis LMIT006 and Alteromonas gregis LMIT007.</title>
        <authorList>
            <person name="Lin X."/>
        </authorList>
    </citation>
    <scope>NUCLEOTIDE SEQUENCE</scope>
    <source>
        <strain evidence="3">LMIT007</strain>
    </source>
</reference>
<feature type="chain" id="PRO_5041446644" evidence="1">
    <location>
        <begin position="20"/>
        <end position="166"/>
    </location>
</feature>
<dbReference type="EMBL" id="JANATA010000016">
    <property type="protein sequence ID" value="MCP3429154.1"/>
    <property type="molecule type" value="Genomic_DNA"/>
</dbReference>
<dbReference type="PROSITE" id="PS51352">
    <property type="entry name" value="THIOREDOXIN_2"/>
    <property type="match status" value="1"/>
</dbReference>
<dbReference type="PANTHER" id="PTHR42852">
    <property type="entry name" value="THIOL:DISULFIDE INTERCHANGE PROTEIN DSBE"/>
    <property type="match status" value="1"/>
</dbReference>
<dbReference type="GO" id="GO:0016209">
    <property type="term" value="F:antioxidant activity"/>
    <property type="evidence" value="ECO:0007669"/>
    <property type="project" value="InterPro"/>
</dbReference>
<name>A0AA41WZ27_9ALTE</name>
<dbReference type="CDD" id="cd02966">
    <property type="entry name" value="TlpA_like_family"/>
    <property type="match status" value="1"/>
</dbReference>
<evidence type="ECO:0000313" key="4">
    <source>
        <dbReference type="Proteomes" id="UP001165413"/>
    </source>
</evidence>
<dbReference type="Gene3D" id="3.40.30.10">
    <property type="entry name" value="Glutaredoxin"/>
    <property type="match status" value="1"/>
</dbReference>
<evidence type="ECO:0000313" key="3">
    <source>
        <dbReference type="EMBL" id="MCP3429154.1"/>
    </source>
</evidence>
<organism evidence="3 4">
    <name type="scientific">Opacimonas viscosa</name>
    <dbReference type="NCBI Taxonomy" id="2961944"/>
    <lineage>
        <taxon>Bacteria</taxon>
        <taxon>Pseudomonadati</taxon>
        <taxon>Pseudomonadota</taxon>
        <taxon>Gammaproteobacteria</taxon>
        <taxon>Alteromonadales</taxon>
        <taxon>Alteromonadaceae</taxon>
        <taxon>Opacimonas</taxon>
    </lineage>
</organism>
<dbReference type="AlphaFoldDB" id="A0AA41WZ27"/>
<keyword evidence="1" id="KW-0732">Signal</keyword>
<dbReference type="SUPFAM" id="SSF52833">
    <property type="entry name" value="Thioredoxin-like"/>
    <property type="match status" value="1"/>
</dbReference>
<sequence>MRFILLLALLVSTANFANAFTRSSADEAPDFPMTNIKIDHKDINALSDLRGKVVYLDFWASWCVPCRRSFPWMNAMHSKYKKEDLVIIAINLDQEPELAKQFLAELPAAFHIEYNPSGSIAEKYQLLGMPSSYLIDKNGVIRVAHAGFFQAKQARYEAQISALLAE</sequence>
<gene>
    <name evidence="3" type="ORF">NLF92_09385</name>
</gene>
<dbReference type="InterPro" id="IPR000866">
    <property type="entry name" value="AhpC/TSA"/>
</dbReference>
<evidence type="ECO:0000259" key="2">
    <source>
        <dbReference type="PROSITE" id="PS51352"/>
    </source>
</evidence>
<comment type="caution">
    <text evidence="3">The sequence shown here is derived from an EMBL/GenBank/DDBJ whole genome shotgun (WGS) entry which is preliminary data.</text>
</comment>
<keyword evidence="4" id="KW-1185">Reference proteome</keyword>
<proteinExistence type="predicted"/>
<dbReference type="InterPro" id="IPR013766">
    <property type="entry name" value="Thioredoxin_domain"/>
</dbReference>
<feature type="domain" description="Thioredoxin" evidence="2">
    <location>
        <begin position="22"/>
        <end position="165"/>
    </location>
</feature>
<feature type="signal peptide" evidence="1">
    <location>
        <begin position="1"/>
        <end position="19"/>
    </location>
</feature>
<protein>
    <submittedName>
        <fullName evidence="3">TlpA family protein disulfide reductase</fullName>
    </submittedName>
</protein>
<dbReference type="GO" id="GO:0016491">
    <property type="term" value="F:oxidoreductase activity"/>
    <property type="evidence" value="ECO:0007669"/>
    <property type="project" value="InterPro"/>
</dbReference>
<accession>A0AA41WZ27</accession>
<dbReference type="InterPro" id="IPR036249">
    <property type="entry name" value="Thioredoxin-like_sf"/>
</dbReference>
<dbReference type="Pfam" id="PF00578">
    <property type="entry name" value="AhpC-TSA"/>
    <property type="match status" value="1"/>
</dbReference>
<evidence type="ECO:0000256" key="1">
    <source>
        <dbReference type="SAM" id="SignalP"/>
    </source>
</evidence>